<evidence type="ECO:0000313" key="2">
    <source>
        <dbReference type="Proteomes" id="UP000253958"/>
    </source>
</evidence>
<dbReference type="AlphaFoldDB" id="A0A6N3JUR3"/>
<dbReference type="Proteomes" id="UP000253958">
    <property type="component" value="Chromosome"/>
</dbReference>
<protein>
    <submittedName>
        <fullName evidence="1">Uncharacterized protein</fullName>
    </submittedName>
</protein>
<reference evidence="1 2" key="1">
    <citation type="submission" date="2018-07" db="EMBL/GenBank/DDBJ databases">
        <authorList>
            <person name="Ye Y."/>
        </authorList>
    </citation>
    <scope>NUCLEOTIDE SEQUENCE [LARGE SCALE GENOMIC DNA]</scope>
    <source>
        <strain evidence="2">H14(2018)</strain>
    </source>
</reference>
<name>A0A6N3JUR3_9ACTN</name>
<organism evidence="1 2">
    <name type="scientific">Micromonospora aurantiaca</name>
    <name type="common">nom. illeg.</name>
    <dbReference type="NCBI Taxonomy" id="47850"/>
    <lineage>
        <taxon>Bacteria</taxon>
        <taxon>Bacillati</taxon>
        <taxon>Actinomycetota</taxon>
        <taxon>Actinomycetes</taxon>
        <taxon>Micromonosporales</taxon>
        <taxon>Micromonosporaceae</taxon>
        <taxon>Micromonospora</taxon>
    </lineage>
</organism>
<reference evidence="1 2" key="2">
    <citation type="submission" date="2018-08" db="EMBL/GenBank/DDBJ databases">
        <title>Streptomyces kandeliansis sp. nov., an endophytic bacterium isolated from mangrove plant.</title>
        <authorList>
            <person name="Wang R."/>
        </authorList>
    </citation>
    <scope>NUCLEOTIDE SEQUENCE [LARGE SCALE GENOMIC DNA]</scope>
    <source>
        <strain evidence="2">H14(2018)</strain>
    </source>
</reference>
<sequence length="59" mass="6223">MEAAMTPTNGPVTFPPTVVAATGCPHYVTTAHGTTRCRWCTVRPVVTPRTVRGGGRRAA</sequence>
<evidence type="ECO:0000313" key="1">
    <source>
        <dbReference type="EMBL" id="AXH88763.1"/>
    </source>
</evidence>
<proteinExistence type="predicted"/>
<dbReference type="EMBL" id="CP031263">
    <property type="protein sequence ID" value="AXH88763.1"/>
    <property type="molecule type" value="Genomic_DNA"/>
</dbReference>
<gene>
    <name evidence="1" type="ORF">DVH21_01820</name>
</gene>
<accession>A0A6N3JUR3</accession>